<keyword evidence="2" id="KW-1185">Reference proteome</keyword>
<reference evidence="1" key="1">
    <citation type="submission" date="2020-08" db="EMBL/GenBank/DDBJ databases">
        <title>Multicomponent nature underlies the extraordinary mechanical properties of spider dragline silk.</title>
        <authorList>
            <person name="Kono N."/>
            <person name="Nakamura H."/>
            <person name="Mori M."/>
            <person name="Yoshida Y."/>
            <person name="Ohtoshi R."/>
            <person name="Malay A.D."/>
            <person name="Moran D.A.P."/>
            <person name="Tomita M."/>
            <person name="Numata K."/>
            <person name="Arakawa K."/>
        </authorList>
    </citation>
    <scope>NUCLEOTIDE SEQUENCE</scope>
</reference>
<evidence type="ECO:0000313" key="1">
    <source>
        <dbReference type="EMBL" id="GFS31895.1"/>
    </source>
</evidence>
<dbReference type="AlphaFoldDB" id="A0A8X6M971"/>
<dbReference type="Proteomes" id="UP000887013">
    <property type="component" value="Unassembled WGS sequence"/>
</dbReference>
<proteinExistence type="predicted"/>
<protein>
    <submittedName>
        <fullName evidence="1">Uncharacterized protein</fullName>
    </submittedName>
</protein>
<name>A0A8X6M971_NEPPI</name>
<organism evidence="1 2">
    <name type="scientific">Nephila pilipes</name>
    <name type="common">Giant wood spider</name>
    <name type="synonym">Nephila maculata</name>
    <dbReference type="NCBI Taxonomy" id="299642"/>
    <lineage>
        <taxon>Eukaryota</taxon>
        <taxon>Metazoa</taxon>
        <taxon>Ecdysozoa</taxon>
        <taxon>Arthropoda</taxon>
        <taxon>Chelicerata</taxon>
        <taxon>Arachnida</taxon>
        <taxon>Araneae</taxon>
        <taxon>Araneomorphae</taxon>
        <taxon>Entelegynae</taxon>
        <taxon>Araneoidea</taxon>
        <taxon>Nephilidae</taxon>
        <taxon>Nephila</taxon>
    </lineage>
</organism>
<accession>A0A8X6M971</accession>
<evidence type="ECO:0000313" key="2">
    <source>
        <dbReference type="Proteomes" id="UP000887013"/>
    </source>
</evidence>
<comment type="caution">
    <text evidence="1">The sequence shown here is derived from an EMBL/GenBank/DDBJ whole genome shotgun (WGS) entry which is preliminary data.</text>
</comment>
<gene>
    <name evidence="1" type="ORF">NPIL_274261</name>
</gene>
<dbReference type="EMBL" id="BMAW01042006">
    <property type="protein sequence ID" value="GFS31895.1"/>
    <property type="molecule type" value="Genomic_DNA"/>
</dbReference>
<sequence length="90" mass="10555">MPKRFDKRRTKGTDIEGIGKGKIGDIPPFLLSFLFVPPRQKSNSSRRIKRWIEFGPGDQITLDSMSRKHNIHITQLLKHLSIRRLEAKYR</sequence>